<evidence type="ECO:0000313" key="1">
    <source>
        <dbReference type="EMBL" id="KAJ8872541.1"/>
    </source>
</evidence>
<sequence>MAWVDADYNSVFIDVGSLGAMSDSVISKRSKMGRYLDQNSLNIPERRRLPGDESGKVLPFYVVTDEAFGLSKKKRLATLRKEKFNNSKTPLDASVAFADSIIKCRCIWHNFVRATDGINFDETVYECSLDTVSLNQLRNTGSDFRQYSSNYFISSQGSLP</sequence>
<proteinExistence type="predicted"/>
<protein>
    <recommendedName>
        <fullName evidence="3">DDE Tnp4 domain-containing protein</fullName>
    </recommendedName>
</protein>
<gene>
    <name evidence="1" type="ORF">PR048_026147</name>
</gene>
<keyword evidence="2" id="KW-1185">Reference proteome</keyword>
<reference evidence="1 2" key="1">
    <citation type="submission" date="2023-02" db="EMBL/GenBank/DDBJ databases">
        <title>LHISI_Scaffold_Assembly.</title>
        <authorList>
            <person name="Stuart O.P."/>
            <person name="Cleave R."/>
            <person name="Magrath M.J.L."/>
            <person name="Mikheyev A.S."/>
        </authorList>
    </citation>
    <scope>NUCLEOTIDE SEQUENCE [LARGE SCALE GENOMIC DNA]</scope>
    <source>
        <strain evidence="1">Daus_M_001</strain>
        <tissue evidence="1">Leg muscle</tissue>
    </source>
</reference>
<name>A0ABQ9GKH7_9NEOP</name>
<dbReference type="EMBL" id="JARBHB010000011">
    <property type="protein sequence ID" value="KAJ8872541.1"/>
    <property type="molecule type" value="Genomic_DNA"/>
</dbReference>
<comment type="caution">
    <text evidence="1">The sequence shown here is derived from an EMBL/GenBank/DDBJ whole genome shotgun (WGS) entry which is preliminary data.</text>
</comment>
<organism evidence="1 2">
    <name type="scientific">Dryococelus australis</name>
    <dbReference type="NCBI Taxonomy" id="614101"/>
    <lineage>
        <taxon>Eukaryota</taxon>
        <taxon>Metazoa</taxon>
        <taxon>Ecdysozoa</taxon>
        <taxon>Arthropoda</taxon>
        <taxon>Hexapoda</taxon>
        <taxon>Insecta</taxon>
        <taxon>Pterygota</taxon>
        <taxon>Neoptera</taxon>
        <taxon>Polyneoptera</taxon>
        <taxon>Phasmatodea</taxon>
        <taxon>Verophasmatodea</taxon>
        <taxon>Anareolatae</taxon>
        <taxon>Phasmatidae</taxon>
        <taxon>Eurycanthinae</taxon>
        <taxon>Dryococelus</taxon>
    </lineage>
</organism>
<accession>A0ABQ9GKH7</accession>
<evidence type="ECO:0000313" key="2">
    <source>
        <dbReference type="Proteomes" id="UP001159363"/>
    </source>
</evidence>
<evidence type="ECO:0008006" key="3">
    <source>
        <dbReference type="Google" id="ProtNLM"/>
    </source>
</evidence>
<dbReference type="Proteomes" id="UP001159363">
    <property type="component" value="Chromosome 10"/>
</dbReference>